<sequence>MQTRIIGSEEDEDVETLAGNKYHYQPGKYVKKIFSNEFMKVRRCHKRTDDVSTLEDKGESVVNRAIGCFAARGLFDKS</sequence>
<reference evidence="3" key="1">
    <citation type="submission" date="2017-02" db="UniProtKB">
        <authorList>
            <consortium name="WormBaseParasite"/>
        </authorList>
    </citation>
    <scope>IDENTIFICATION</scope>
</reference>
<reference evidence="1 2" key="2">
    <citation type="submission" date="2018-11" db="EMBL/GenBank/DDBJ databases">
        <authorList>
            <consortium name="Pathogen Informatics"/>
        </authorList>
    </citation>
    <scope>NUCLEOTIDE SEQUENCE [LARGE SCALE GENOMIC DNA]</scope>
    <source>
        <strain evidence="1 2">Costa Rica</strain>
    </source>
</reference>
<gene>
    <name evidence="1" type="ORF">ACOC_LOCUS6855</name>
</gene>
<protein>
    <submittedName>
        <fullName evidence="3">DNA-directed RNA polymerase</fullName>
    </submittedName>
</protein>
<keyword evidence="2" id="KW-1185">Reference proteome</keyword>
<dbReference type="EMBL" id="UYYA01003983">
    <property type="protein sequence ID" value="VDM58440.1"/>
    <property type="molecule type" value="Genomic_DNA"/>
</dbReference>
<name>A0A0R3PNZ0_ANGCS</name>
<accession>A0A0R3PNZ0</accession>
<evidence type="ECO:0000313" key="2">
    <source>
        <dbReference type="Proteomes" id="UP000267027"/>
    </source>
</evidence>
<evidence type="ECO:0000313" key="1">
    <source>
        <dbReference type="EMBL" id="VDM58440.1"/>
    </source>
</evidence>
<dbReference type="AlphaFoldDB" id="A0A0R3PNZ0"/>
<organism evidence="3">
    <name type="scientific">Angiostrongylus costaricensis</name>
    <name type="common">Nematode worm</name>
    <dbReference type="NCBI Taxonomy" id="334426"/>
    <lineage>
        <taxon>Eukaryota</taxon>
        <taxon>Metazoa</taxon>
        <taxon>Ecdysozoa</taxon>
        <taxon>Nematoda</taxon>
        <taxon>Chromadorea</taxon>
        <taxon>Rhabditida</taxon>
        <taxon>Rhabditina</taxon>
        <taxon>Rhabditomorpha</taxon>
        <taxon>Strongyloidea</taxon>
        <taxon>Metastrongylidae</taxon>
        <taxon>Angiostrongylus</taxon>
    </lineage>
</organism>
<proteinExistence type="predicted"/>
<dbReference type="WBParaSite" id="ACOC_0000685401-mRNA-1">
    <property type="protein sequence ID" value="ACOC_0000685401-mRNA-1"/>
    <property type="gene ID" value="ACOC_0000685401"/>
</dbReference>
<dbReference type="Proteomes" id="UP000267027">
    <property type="component" value="Unassembled WGS sequence"/>
</dbReference>
<evidence type="ECO:0000313" key="3">
    <source>
        <dbReference type="WBParaSite" id="ACOC_0000685401-mRNA-1"/>
    </source>
</evidence>